<evidence type="ECO:0000256" key="1">
    <source>
        <dbReference type="SAM" id="Phobius"/>
    </source>
</evidence>
<dbReference type="AlphaFoldDB" id="A0AAP0JJA9"/>
<evidence type="ECO:0000313" key="2">
    <source>
        <dbReference type="EMBL" id="KAK9135088.1"/>
    </source>
</evidence>
<feature type="transmembrane region" description="Helical" evidence="1">
    <location>
        <begin position="32"/>
        <end position="54"/>
    </location>
</feature>
<feature type="transmembrane region" description="Helical" evidence="1">
    <location>
        <begin position="145"/>
        <end position="174"/>
    </location>
</feature>
<comment type="caution">
    <text evidence="2">The sequence shown here is derived from an EMBL/GenBank/DDBJ whole genome shotgun (WGS) entry which is preliminary data.</text>
</comment>
<dbReference type="EMBL" id="JBBNAF010000006">
    <property type="protein sequence ID" value="KAK9135088.1"/>
    <property type="molecule type" value="Genomic_DNA"/>
</dbReference>
<dbReference type="Proteomes" id="UP001420932">
    <property type="component" value="Unassembled WGS sequence"/>
</dbReference>
<sequence length="273" mass="31191">MATGQVQLEHLGVLGIFKEAYKIVFSSWKNKLLPIFFTLIIPFCIAFTAEQYIASHLLQKIVSYHTDLYDAWTYDSHYDELKQKIVIEWIIYVALNTMFFLAGVVIFCLFSVAAIAYTVGCIYISIDTTFKQVMRFVVSRAWTRVVITFLWYFVILAIFNMVGVGSLIIGLLIITTNYQLYFVGITVEAILIILYVSGIVYISMIWHTASSIAVLENKYYGLNALERSRTLMKGKPESHLTFLIRRNNLWSNSNFAALEGSPLSIIKRPPNEA</sequence>
<evidence type="ECO:0000313" key="3">
    <source>
        <dbReference type="Proteomes" id="UP001420932"/>
    </source>
</evidence>
<organism evidence="2 3">
    <name type="scientific">Stephania yunnanensis</name>
    <dbReference type="NCBI Taxonomy" id="152371"/>
    <lineage>
        <taxon>Eukaryota</taxon>
        <taxon>Viridiplantae</taxon>
        <taxon>Streptophyta</taxon>
        <taxon>Embryophyta</taxon>
        <taxon>Tracheophyta</taxon>
        <taxon>Spermatophyta</taxon>
        <taxon>Magnoliopsida</taxon>
        <taxon>Ranunculales</taxon>
        <taxon>Menispermaceae</taxon>
        <taxon>Menispermoideae</taxon>
        <taxon>Cissampelideae</taxon>
        <taxon>Stephania</taxon>
    </lineage>
</organism>
<name>A0AAP0JJA9_9MAGN</name>
<evidence type="ECO:0008006" key="4">
    <source>
        <dbReference type="Google" id="ProtNLM"/>
    </source>
</evidence>
<feature type="transmembrane region" description="Helical" evidence="1">
    <location>
        <begin position="180"/>
        <end position="202"/>
    </location>
</feature>
<protein>
    <recommendedName>
        <fullName evidence="4">Transmembrane protein</fullName>
    </recommendedName>
</protein>
<reference evidence="2 3" key="1">
    <citation type="submission" date="2024-01" db="EMBL/GenBank/DDBJ databases">
        <title>Genome assemblies of Stephania.</title>
        <authorList>
            <person name="Yang L."/>
        </authorList>
    </citation>
    <scope>NUCLEOTIDE SEQUENCE [LARGE SCALE GENOMIC DNA]</scope>
    <source>
        <strain evidence="2">YNDBR</strain>
        <tissue evidence="2">Leaf</tissue>
    </source>
</reference>
<keyword evidence="1" id="KW-0472">Membrane</keyword>
<proteinExistence type="predicted"/>
<keyword evidence="1" id="KW-1133">Transmembrane helix</keyword>
<dbReference type="PANTHER" id="PTHR33133">
    <property type="entry name" value="OS08G0107100 PROTEIN-RELATED"/>
    <property type="match status" value="1"/>
</dbReference>
<dbReference type="PANTHER" id="PTHR33133:SF5">
    <property type="entry name" value="OS08G0107100 PROTEIN"/>
    <property type="match status" value="1"/>
</dbReference>
<feature type="transmembrane region" description="Helical" evidence="1">
    <location>
        <begin position="98"/>
        <end position="124"/>
    </location>
</feature>
<keyword evidence="3" id="KW-1185">Reference proteome</keyword>
<accession>A0AAP0JJA9</accession>
<keyword evidence="1" id="KW-0812">Transmembrane</keyword>
<gene>
    <name evidence="2" type="ORF">Syun_014418</name>
</gene>